<accession>A0A0W0ZHE5</accession>
<protein>
    <submittedName>
        <fullName evidence="2">DNA ligase</fullName>
    </submittedName>
</protein>
<gene>
    <name evidence="2" type="ORF">Lste_1615</name>
</gene>
<evidence type="ECO:0000313" key="2">
    <source>
        <dbReference type="EMBL" id="KTD68457.1"/>
    </source>
</evidence>
<sequence length="293" mass="33934">MKIAGVDISHADKLLYPDDQISKKDVVEYFYKIAEHLLPFVQNRPISFKRYPNGINESGFYNKHRPAYFPDFIEELTVPMLQNNSEMKMAGIRSKKALVYLAGQNVLELHTPLPTMSSIEKPDQLIFDLDPQDNDFEKIRTTAFALKKMLDEFAITTFVKTSGSRGLHIHLPIKADCKFVQIKEISRKIAEKLHQQTHQITTLEQRKDQRGNKVFIDFLRNDYAMTAIAPYSLRAKKGAPIATPLTWDELNDPSLNPQSYHLNNIFQRLGKIENPWKNFNKCNRHIELNTLFN</sequence>
<evidence type="ECO:0000259" key="1">
    <source>
        <dbReference type="Pfam" id="PF21686"/>
    </source>
</evidence>
<evidence type="ECO:0000313" key="3">
    <source>
        <dbReference type="Proteomes" id="UP000054926"/>
    </source>
</evidence>
<organism evidence="2 3">
    <name type="scientific">Legionella steelei</name>
    <dbReference type="NCBI Taxonomy" id="947033"/>
    <lineage>
        <taxon>Bacteria</taxon>
        <taxon>Pseudomonadati</taxon>
        <taxon>Pseudomonadota</taxon>
        <taxon>Gammaproteobacteria</taxon>
        <taxon>Legionellales</taxon>
        <taxon>Legionellaceae</taxon>
        <taxon>Legionella</taxon>
    </lineage>
</organism>
<dbReference type="PATRIC" id="fig|947033.5.peg.1713"/>
<dbReference type="InterPro" id="IPR014145">
    <property type="entry name" value="LigD_pol_dom"/>
</dbReference>
<dbReference type="NCBIfam" id="TIGR02778">
    <property type="entry name" value="ligD_pol"/>
    <property type="match status" value="1"/>
</dbReference>
<dbReference type="PANTHER" id="PTHR42705:SF2">
    <property type="entry name" value="BIFUNCTIONAL NON-HOMOLOGOUS END JOINING PROTEIN LIGD"/>
    <property type="match status" value="1"/>
</dbReference>
<dbReference type="Gene3D" id="3.90.920.10">
    <property type="entry name" value="DNA primase, PRIM domain"/>
    <property type="match status" value="1"/>
</dbReference>
<dbReference type="Proteomes" id="UP000054926">
    <property type="component" value="Unassembled WGS sequence"/>
</dbReference>
<name>A0A0W0ZHE5_9GAMM</name>
<comment type="caution">
    <text evidence="2">The sequence shown here is derived from an EMBL/GenBank/DDBJ whole genome shotgun (WGS) entry which is preliminary data.</text>
</comment>
<dbReference type="STRING" id="947033.Lste_1615"/>
<dbReference type="PANTHER" id="PTHR42705">
    <property type="entry name" value="BIFUNCTIONAL NON-HOMOLOGOUS END JOINING PROTEIN LIGD"/>
    <property type="match status" value="1"/>
</dbReference>
<dbReference type="OrthoDB" id="9802472at2"/>
<dbReference type="Pfam" id="PF21686">
    <property type="entry name" value="LigD_Prim-Pol"/>
    <property type="match status" value="1"/>
</dbReference>
<proteinExistence type="predicted"/>
<dbReference type="CDD" id="cd04861">
    <property type="entry name" value="LigD_Pol_like"/>
    <property type="match status" value="1"/>
</dbReference>
<dbReference type="InterPro" id="IPR052171">
    <property type="entry name" value="NHEJ_LigD"/>
</dbReference>
<keyword evidence="2" id="KW-0436">Ligase</keyword>
<dbReference type="GO" id="GO:0016874">
    <property type="term" value="F:ligase activity"/>
    <property type="evidence" value="ECO:0007669"/>
    <property type="project" value="UniProtKB-KW"/>
</dbReference>
<keyword evidence="3" id="KW-1185">Reference proteome</keyword>
<dbReference type="EMBL" id="LNYY01000019">
    <property type="protein sequence ID" value="KTD68457.1"/>
    <property type="molecule type" value="Genomic_DNA"/>
</dbReference>
<feature type="domain" description="DNA ligase D polymerase" evidence="1">
    <location>
        <begin position="23"/>
        <end position="276"/>
    </location>
</feature>
<dbReference type="SUPFAM" id="SSF56747">
    <property type="entry name" value="Prim-pol domain"/>
    <property type="match status" value="2"/>
</dbReference>
<dbReference type="AlphaFoldDB" id="A0A0W0ZHE5"/>
<reference evidence="2 3" key="1">
    <citation type="submission" date="2015-11" db="EMBL/GenBank/DDBJ databases">
        <title>Genomic analysis of 38 Legionella species identifies large and diverse effector repertoires.</title>
        <authorList>
            <person name="Burstein D."/>
            <person name="Amaro F."/>
            <person name="Zusman T."/>
            <person name="Lifshitz Z."/>
            <person name="Cohen O."/>
            <person name="Gilbert J.A."/>
            <person name="Pupko T."/>
            <person name="Shuman H.A."/>
            <person name="Segal G."/>
        </authorList>
    </citation>
    <scope>NUCLEOTIDE SEQUENCE [LARGE SCALE GENOMIC DNA]</scope>
    <source>
        <strain evidence="2 3">IMVS3376</strain>
    </source>
</reference>
<dbReference type="RefSeq" id="WP_058510547.1">
    <property type="nucleotide sequence ID" value="NZ_LNYY01000019.1"/>
</dbReference>